<dbReference type="OrthoDB" id="3013446at2759"/>
<dbReference type="Proteomes" id="UP000242287">
    <property type="component" value="Unassembled WGS sequence"/>
</dbReference>
<feature type="region of interest" description="Disordered" evidence="1">
    <location>
        <begin position="430"/>
        <end position="458"/>
    </location>
</feature>
<gene>
    <name evidence="2" type="ORF">AMATHDRAFT_58835</name>
</gene>
<organism evidence="2 3">
    <name type="scientific">Amanita thiersii Skay4041</name>
    <dbReference type="NCBI Taxonomy" id="703135"/>
    <lineage>
        <taxon>Eukaryota</taxon>
        <taxon>Fungi</taxon>
        <taxon>Dikarya</taxon>
        <taxon>Basidiomycota</taxon>
        <taxon>Agaricomycotina</taxon>
        <taxon>Agaricomycetes</taxon>
        <taxon>Agaricomycetidae</taxon>
        <taxon>Agaricales</taxon>
        <taxon>Pluteineae</taxon>
        <taxon>Amanitaceae</taxon>
        <taxon>Amanita</taxon>
    </lineage>
</organism>
<protein>
    <submittedName>
        <fullName evidence="2">Uncharacterized protein</fullName>
    </submittedName>
</protein>
<feature type="region of interest" description="Disordered" evidence="1">
    <location>
        <begin position="878"/>
        <end position="913"/>
    </location>
</feature>
<evidence type="ECO:0000313" key="2">
    <source>
        <dbReference type="EMBL" id="PFH51469.1"/>
    </source>
</evidence>
<name>A0A2A9NLP8_9AGAR</name>
<feature type="compositionally biased region" description="Polar residues" evidence="1">
    <location>
        <begin position="30"/>
        <end position="42"/>
    </location>
</feature>
<keyword evidence="3" id="KW-1185">Reference proteome</keyword>
<dbReference type="STRING" id="703135.A0A2A9NLP8"/>
<reference evidence="2 3" key="1">
    <citation type="submission" date="2014-02" db="EMBL/GenBank/DDBJ databases">
        <title>Transposable element dynamics among asymbiotic and ectomycorrhizal Amanita fungi.</title>
        <authorList>
            <consortium name="DOE Joint Genome Institute"/>
            <person name="Hess J."/>
            <person name="Skrede I."/>
            <person name="Wolfe B."/>
            <person name="LaButti K."/>
            <person name="Ohm R.A."/>
            <person name="Grigoriev I.V."/>
            <person name="Pringle A."/>
        </authorList>
    </citation>
    <scope>NUCLEOTIDE SEQUENCE [LARGE SCALE GENOMIC DNA]</scope>
    <source>
        <strain evidence="2 3">SKay4041</strain>
    </source>
</reference>
<feature type="region of interest" description="Disordered" evidence="1">
    <location>
        <begin position="381"/>
        <end position="404"/>
    </location>
</feature>
<feature type="region of interest" description="Disordered" evidence="1">
    <location>
        <begin position="600"/>
        <end position="642"/>
    </location>
</feature>
<feature type="compositionally biased region" description="Low complexity" evidence="1">
    <location>
        <begin position="433"/>
        <end position="444"/>
    </location>
</feature>
<feature type="compositionally biased region" description="Polar residues" evidence="1">
    <location>
        <begin position="56"/>
        <end position="68"/>
    </location>
</feature>
<dbReference type="EMBL" id="KZ301987">
    <property type="protein sequence ID" value="PFH51469.1"/>
    <property type="molecule type" value="Genomic_DNA"/>
</dbReference>
<evidence type="ECO:0000256" key="1">
    <source>
        <dbReference type="SAM" id="MobiDB-lite"/>
    </source>
</evidence>
<dbReference type="PROSITE" id="PS51257">
    <property type="entry name" value="PROKAR_LIPOPROTEIN"/>
    <property type="match status" value="1"/>
</dbReference>
<feature type="region of interest" description="Disordered" evidence="1">
    <location>
        <begin position="56"/>
        <end position="75"/>
    </location>
</feature>
<evidence type="ECO:0000313" key="3">
    <source>
        <dbReference type="Proteomes" id="UP000242287"/>
    </source>
</evidence>
<accession>A0A2A9NLP8</accession>
<feature type="region of interest" description="Disordered" evidence="1">
    <location>
        <begin position="1"/>
        <end position="42"/>
    </location>
</feature>
<dbReference type="AlphaFoldDB" id="A0A2A9NLP8"/>
<sequence length="950" mass="105501">MPRFQSSDQPPGLWYGGTSCDPHAPDAGSSMDQSTQKQDFQQSDLSFALSSATRRAVTQYSPDYGSTTTRRHRNVDINPPIVSTALQMSRAELPRGTRNSRVVTVLKDTQDIPASPIHPTNPAGLAAHSPITINSSDPLTDATFMSMVTLSASPAYAPPIAPKLRAQPQQPTFITTPPAPIPVNTINPPISKHRQEEICIECAMRDQEMADVDVTSPGVWDRESDVQYEELKQRELEEEVSGSLNADAPRTKARGGRLTEQNLRLWLSMNPREPASKQQTLHTYVKTQRTLLEEEGLAHARAMQEAKQLDSRMRNAYSQLRRSAYENNASSTASDDTGGGLRLKPPMSSMPGIQTFGHNRLHSREVTLLENGMIVEHVNVRKEEREERERRKKDDKRVRKVSRTSIVSVPSNGQHIDHCMGLKVHPHYYPSGSLRPSSDSPLSLDRPDLPRAHSQASFSDVLSISSTSPKRSKFLGFRNLSTVWRSRDSLTFSGKSESMIDMHLALQHDHLEAQPVELNTPRRSQIWSHIETDLGQFAGLGKTDNKKKSSLAKIWRLVTGSGKGVHNTSKASRPVEDDFPLTPPPPLSFLVDRSNMEMISSNTRHASSPSLPSITSNKLGVASPGMSPPTAPSTALPSPVSWRLPGADAEVAEVNINHSGSDDQEYQRRDEIVEKNRSHRKVHSRASEPDIRGQVVHGTLLPVPQKHHVTKHKSPSVLFREKSLPPLPGEIPQQHLIPVFNNEVTRPRSIYTELPQQLDNTDLLASDFTMPNVIFGRADIRRQSFGGMTSRPNMQGVLPRAVVNSETRGTLGLRYNQFGQSRRSLGRLEHTLECPAVSISSPAAKRRNKFLTSLLGKKSSRNLQPSHDENVDFLHQFPSMRRSGSDGQDEAGPSGYATSASRHSGMGGTYSHQRTSLVSRKVLEELVPQDPEFVAYRYPSNDQRLDLLQH</sequence>
<feature type="compositionally biased region" description="Low complexity" evidence="1">
    <location>
        <begin position="632"/>
        <end position="641"/>
    </location>
</feature>
<feature type="compositionally biased region" description="Polar residues" evidence="1">
    <location>
        <begin position="600"/>
        <end position="618"/>
    </location>
</feature>
<proteinExistence type="predicted"/>
<feature type="compositionally biased region" description="Basic residues" evidence="1">
    <location>
        <begin position="390"/>
        <end position="402"/>
    </location>
</feature>